<keyword evidence="2" id="KW-0805">Transcription regulation</keyword>
<feature type="domain" description="HTH tetR-type" evidence="6">
    <location>
        <begin position="11"/>
        <end position="71"/>
    </location>
</feature>
<evidence type="ECO:0000313" key="8">
    <source>
        <dbReference type="Proteomes" id="UP001144396"/>
    </source>
</evidence>
<proteinExistence type="predicted"/>
<keyword evidence="1" id="KW-0678">Repressor</keyword>
<evidence type="ECO:0000313" key="7">
    <source>
        <dbReference type="EMBL" id="GLI27131.1"/>
    </source>
</evidence>
<dbReference type="RefSeq" id="WP_281883406.1">
    <property type="nucleotide sequence ID" value="NZ_BSDP01000001.1"/>
</dbReference>
<dbReference type="AlphaFoldDB" id="A0A9W6CQQ9"/>
<dbReference type="PANTHER" id="PTHR47506">
    <property type="entry name" value="TRANSCRIPTIONAL REGULATORY PROTEIN"/>
    <property type="match status" value="1"/>
</dbReference>
<reference evidence="7" key="1">
    <citation type="submission" date="2022-12" db="EMBL/GenBank/DDBJ databases">
        <title>Reference genome sequencing for broad-spectrum identification of bacterial and archaeal isolates by mass spectrometry.</title>
        <authorList>
            <person name="Sekiguchi Y."/>
            <person name="Tourlousse D.M."/>
        </authorList>
    </citation>
    <scope>NUCLEOTIDE SEQUENCE</scope>
    <source>
        <strain evidence="7">14</strain>
    </source>
</reference>
<evidence type="ECO:0000256" key="1">
    <source>
        <dbReference type="ARBA" id="ARBA00022491"/>
    </source>
</evidence>
<dbReference type="EMBL" id="BSDP01000001">
    <property type="protein sequence ID" value="GLI27131.1"/>
    <property type="molecule type" value="Genomic_DNA"/>
</dbReference>
<dbReference type="Pfam" id="PF13977">
    <property type="entry name" value="TetR_C_6"/>
    <property type="match status" value="1"/>
</dbReference>
<gene>
    <name evidence="7" type="ORF">ARHIZOSPH14_13730</name>
</gene>
<protein>
    <submittedName>
        <fullName evidence="7">TetR family transcriptional regulator</fullName>
    </submittedName>
</protein>
<dbReference type="PANTHER" id="PTHR47506:SF6">
    <property type="entry name" value="HTH-TYPE TRANSCRIPTIONAL REPRESSOR NEMR"/>
    <property type="match status" value="1"/>
</dbReference>
<dbReference type="InterPro" id="IPR036271">
    <property type="entry name" value="Tet_transcr_reg_TetR-rel_C_sf"/>
</dbReference>
<dbReference type="InterPro" id="IPR039538">
    <property type="entry name" value="BetI_C"/>
</dbReference>
<comment type="caution">
    <text evidence="7">The sequence shown here is derived from an EMBL/GenBank/DDBJ whole genome shotgun (WGS) entry which is preliminary data.</text>
</comment>
<keyword evidence="4" id="KW-0804">Transcription</keyword>
<dbReference type="SUPFAM" id="SSF46689">
    <property type="entry name" value="Homeodomain-like"/>
    <property type="match status" value="1"/>
</dbReference>
<feature type="DNA-binding region" description="H-T-H motif" evidence="5">
    <location>
        <begin position="34"/>
        <end position="53"/>
    </location>
</feature>
<dbReference type="PRINTS" id="PR00455">
    <property type="entry name" value="HTHTETR"/>
</dbReference>
<evidence type="ECO:0000256" key="5">
    <source>
        <dbReference type="PROSITE-ProRule" id="PRU00335"/>
    </source>
</evidence>
<keyword evidence="3 5" id="KW-0238">DNA-binding</keyword>
<evidence type="ECO:0000256" key="2">
    <source>
        <dbReference type="ARBA" id="ARBA00023015"/>
    </source>
</evidence>
<dbReference type="PROSITE" id="PS50977">
    <property type="entry name" value="HTH_TETR_2"/>
    <property type="match status" value="1"/>
</dbReference>
<evidence type="ECO:0000256" key="3">
    <source>
        <dbReference type="ARBA" id="ARBA00023125"/>
    </source>
</evidence>
<dbReference type="InterPro" id="IPR009057">
    <property type="entry name" value="Homeodomain-like_sf"/>
</dbReference>
<dbReference type="InterPro" id="IPR001647">
    <property type="entry name" value="HTH_TetR"/>
</dbReference>
<dbReference type="Pfam" id="PF00440">
    <property type="entry name" value="TetR_N"/>
    <property type="match status" value="1"/>
</dbReference>
<evidence type="ECO:0000256" key="4">
    <source>
        <dbReference type="ARBA" id="ARBA00023163"/>
    </source>
</evidence>
<name>A0A9W6CQQ9_9MICO</name>
<dbReference type="Proteomes" id="UP001144396">
    <property type="component" value="Unassembled WGS sequence"/>
</dbReference>
<dbReference type="SUPFAM" id="SSF48498">
    <property type="entry name" value="Tetracyclin repressor-like, C-terminal domain"/>
    <property type="match status" value="1"/>
</dbReference>
<accession>A0A9W6CQQ9</accession>
<keyword evidence="8" id="KW-1185">Reference proteome</keyword>
<sequence length="206" mass="22667">MASRGAYAKGVAKREEILAAALDVIAREGYSRTSLKEIADAVGLSKAGVLHYFGSMEELFVEVLRRRDLIDERYATGGANLSAEQLDIETLDAAGVSLRSFVEPIRHNASVPGLMHLYTRLSAEAIEPDHAAHAYFLGRYRASSELVARLIEVLQRAGRVRPDADPAETATMLIALSDGLQLQWLMESDIDMPAHLESFIRMLETP</sequence>
<organism evidence="7 8">
    <name type="scientific">Agromyces rhizosphaerae</name>
    <dbReference type="NCBI Taxonomy" id="88374"/>
    <lineage>
        <taxon>Bacteria</taxon>
        <taxon>Bacillati</taxon>
        <taxon>Actinomycetota</taxon>
        <taxon>Actinomycetes</taxon>
        <taxon>Micrococcales</taxon>
        <taxon>Microbacteriaceae</taxon>
        <taxon>Agromyces</taxon>
    </lineage>
</organism>
<dbReference type="GO" id="GO:0003677">
    <property type="term" value="F:DNA binding"/>
    <property type="evidence" value="ECO:0007669"/>
    <property type="project" value="UniProtKB-UniRule"/>
</dbReference>
<evidence type="ECO:0000259" key="6">
    <source>
        <dbReference type="PROSITE" id="PS50977"/>
    </source>
</evidence>
<dbReference type="Gene3D" id="1.10.357.10">
    <property type="entry name" value="Tetracycline Repressor, domain 2"/>
    <property type="match status" value="1"/>
</dbReference>